<dbReference type="PANTHER" id="PTHR33021:SF185">
    <property type="entry name" value="EARLY NODULIN-LIKE PROTEIN 3-RELATED"/>
    <property type="match status" value="1"/>
</dbReference>
<dbReference type="FunFam" id="2.60.40.420:FF:000010">
    <property type="entry name" value="Early nodulin-like protein 1"/>
    <property type="match status" value="1"/>
</dbReference>
<dbReference type="PANTHER" id="PTHR33021">
    <property type="entry name" value="BLUE COPPER PROTEIN"/>
    <property type="match status" value="1"/>
</dbReference>
<feature type="domain" description="Phytocyanin" evidence="12">
    <location>
        <begin position="26"/>
        <end position="125"/>
    </location>
</feature>
<comment type="subcellular location">
    <subcellularLocation>
        <location evidence="9">Endomembrane system</location>
        <topology evidence="9">Lipid-anchor</topology>
    </subcellularLocation>
    <subcellularLocation>
        <location evidence="1">Membrane</location>
        <topology evidence="1">Lipid-anchor</topology>
        <topology evidence="1">GPI-anchor</topology>
    </subcellularLocation>
</comment>
<feature type="non-terminal residue" evidence="13">
    <location>
        <position position="214"/>
    </location>
</feature>
<dbReference type="GO" id="GO:0009055">
    <property type="term" value="F:electron transfer activity"/>
    <property type="evidence" value="ECO:0007669"/>
    <property type="project" value="InterPro"/>
</dbReference>
<dbReference type="EMBL" id="GDJX01000299">
    <property type="protein sequence ID" value="JAT67637.1"/>
    <property type="molecule type" value="Transcribed_RNA"/>
</dbReference>
<evidence type="ECO:0000256" key="6">
    <source>
        <dbReference type="ARBA" id="ARBA00023180"/>
    </source>
</evidence>
<dbReference type="GO" id="GO:0012505">
    <property type="term" value="C:endomembrane system"/>
    <property type="evidence" value="ECO:0007669"/>
    <property type="project" value="UniProtKB-SubCell"/>
</dbReference>
<evidence type="ECO:0000313" key="13">
    <source>
        <dbReference type="EMBL" id="JAT67637.1"/>
    </source>
</evidence>
<organism evidence="13">
    <name type="scientific">Anthurium amnicola</name>
    <dbReference type="NCBI Taxonomy" id="1678845"/>
    <lineage>
        <taxon>Eukaryota</taxon>
        <taxon>Viridiplantae</taxon>
        <taxon>Streptophyta</taxon>
        <taxon>Embryophyta</taxon>
        <taxon>Tracheophyta</taxon>
        <taxon>Spermatophyta</taxon>
        <taxon>Magnoliopsida</taxon>
        <taxon>Liliopsida</taxon>
        <taxon>Araceae</taxon>
        <taxon>Pothoideae</taxon>
        <taxon>Potheae</taxon>
        <taxon>Anthurium</taxon>
    </lineage>
</organism>
<dbReference type="GO" id="GO:0098552">
    <property type="term" value="C:side of membrane"/>
    <property type="evidence" value="ECO:0007669"/>
    <property type="project" value="UniProtKB-KW"/>
</dbReference>
<evidence type="ECO:0000256" key="10">
    <source>
        <dbReference type="SAM" id="MobiDB-lite"/>
    </source>
</evidence>
<evidence type="ECO:0000256" key="9">
    <source>
        <dbReference type="ARBA" id="ARBA00037868"/>
    </source>
</evidence>
<sequence length="214" mass="22387">METKAPVAYSIVVLVMMVMVGASHGYDFYVGGRDGWVQNPSENFNQWSGRNRFQVNDTLVFKYKNGEDSVLVVNEADYRACNTSNPIKRLDGSVFKFDRSGPFFFVSGAPGRCQRGQKLNVVVLAVRPKTTGSPPPAATPPTLPSPPPPPRAAPLPSPVAAPLPSPSAAPPHSPVAAPTTSPSPAPLVSPVAAPTPSPSTTPLPSPTPSPSTAP</sequence>
<evidence type="ECO:0000256" key="3">
    <source>
        <dbReference type="ARBA" id="ARBA00022729"/>
    </source>
</evidence>
<comment type="similarity">
    <text evidence="8">Belongs to the early nodulin-like (ENODL) family.</text>
</comment>
<keyword evidence="4 11" id="KW-0472">Membrane</keyword>
<dbReference type="SUPFAM" id="SSF49503">
    <property type="entry name" value="Cupredoxins"/>
    <property type="match status" value="1"/>
</dbReference>
<dbReference type="CDD" id="cd11019">
    <property type="entry name" value="OsENODL1_like"/>
    <property type="match status" value="1"/>
</dbReference>
<evidence type="ECO:0000256" key="8">
    <source>
        <dbReference type="ARBA" id="ARBA00035011"/>
    </source>
</evidence>
<keyword evidence="7" id="KW-0449">Lipoprotein</keyword>
<protein>
    <submittedName>
        <fullName evidence="13">Early nodulin-like protein 1</fullName>
    </submittedName>
</protein>
<keyword evidence="11" id="KW-1133">Transmembrane helix</keyword>
<dbReference type="PROSITE" id="PS51485">
    <property type="entry name" value="PHYTOCYANIN"/>
    <property type="match status" value="1"/>
</dbReference>
<evidence type="ECO:0000256" key="7">
    <source>
        <dbReference type="ARBA" id="ARBA00023288"/>
    </source>
</evidence>
<feature type="region of interest" description="Disordered" evidence="10">
    <location>
        <begin position="128"/>
        <end position="214"/>
    </location>
</feature>
<gene>
    <name evidence="13" type="primary">ENODL1_0</name>
    <name evidence="13" type="ORF">g.28744</name>
</gene>
<dbReference type="InterPro" id="IPR008972">
    <property type="entry name" value="Cupredoxin"/>
</dbReference>
<feature type="compositionally biased region" description="Pro residues" evidence="10">
    <location>
        <begin position="133"/>
        <end position="173"/>
    </location>
</feature>
<evidence type="ECO:0000256" key="5">
    <source>
        <dbReference type="ARBA" id="ARBA00023157"/>
    </source>
</evidence>
<dbReference type="InterPro" id="IPR041846">
    <property type="entry name" value="ENL_dom"/>
</dbReference>
<evidence type="ECO:0000256" key="4">
    <source>
        <dbReference type="ARBA" id="ARBA00023136"/>
    </source>
</evidence>
<keyword evidence="2" id="KW-0336">GPI-anchor</keyword>
<dbReference type="InterPro" id="IPR039391">
    <property type="entry name" value="Phytocyanin-like"/>
</dbReference>
<proteinExistence type="inferred from homology"/>
<keyword evidence="5" id="KW-1015">Disulfide bond</keyword>
<keyword evidence="3" id="KW-0732">Signal</keyword>
<accession>A0A1D1ZLD2</accession>
<keyword evidence="6" id="KW-0325">Glycoprotein</keyword>
<name>A0A1D1ZLD2_9ARAE</name>
<dbReference type="Pfam" id="PF02298">
    <property type="entry name" value="Cu_bind_like"/>
    <property type="match status" value="1"/>
</dbReference>
<feature type="transmembrane region" description="Helical" evidence="11">
    <location>
        <begin position="6"/>
        <end position="26"/>
    </location>
</feature>
<dbReference type="Gene3D" id="2.60.40.420">
    <property type="entry name" value="Cupredoxins - blue copper proteins"/>
    <property type="match status" value="1"/>
</dbReference>
<dbReference type="InterPro" id="IPR003245">
    <property type="entry name" value="Phytocyanin_dom"/>
</dbReference>
<feature type="compositionally biased region" description="Pro residues" evidence="10">
    <location>
        <begin position="181"/>
        <end position="214"/>
    </location>
</feature>
<evidence type="ECO:0000259" key="12">
    <source>
        <dbReference type="PROSITE" id="PS51485"/>
    </source>
</evidence>
<evidence type="ECO:0000256" key="11">
    <source>
        <dbReference type="SAM" id="Phobius"/>
    </source>
</evidence>
<dbReference type="GO" id="GO:0005886">
    <property type="term" value="C:plasma membrane"/>
    <property type="evidence" value="ECO:0007669"/>
    <property type="project" value="TreeGrafter"/>
</dbReference>
<evidence type="ECO:0000256" key="1">
    <source>
        <dbReference type="ARBA" id="ARBA00004589"/>
    </source>
</evidence>
<keyword evidence="11" id="KW-0812">Transmembrane</keyword>
<reference evidence="13" key="1">
    <citation type="submission" date="2015-07" db="EMBL/GenBank/DDBJ databases">
        <title>Transcriptome Assembly of Anthurium amnicola.</title>
        <authorList>
            <person name="Suzuki J."/>
        </authorList>
    </citation>
    <scope>NUCLEOTIDE SEQUENCE</scope>
</reference>
<dbReference type="AlphaFoldDB" id="A0A1D1ZLD2"/>
<evidence type="ECO:0000256" key="2">
    <source>
        <dbReference type="ARBA" id="ARBA00022622"/>
    </source>
</evidence>